<dbReference type="GO" id="GO:0004674">
    <property type="term" value="F:protein serine/threonine kinase activity"/>
    <property type="evidence" value="ECO:0007669"/>
    <property type="project" value="TreeGrafter"/>
</dbReference>
<evidence type="ECO:0000256" key="1">
    <source>
        <dbReference type="ARBA" id="ARBA00010164"/>
    </source>
</evidence>
<evidence type="ECO:0000259" key="4">
    <source>
        <dbReference type="Pfam" id="PF07804"/>
    </source>
</evidence>
<dbReference type="InterPro" id="IPR012893">
    <property type="entry name" value="HipA-like_C"/>
</dbReference>
<sequence>MTDYPDSGVLRSINEADVYKAGVLAGHLRRSGDVVGFSYTDSYLAEPVAPPVAFTLPKSNGTYRATGGSVPPFFAGLLPEGLRLSAMTTAVRTSEDDHLSLLLAVGRDAIGDVQVVPGGYRPLDPVPVFDGADTSDADFGSLFAQVTATNADEFDRTGLPGVQVKVSAQMISTPLSTTRGPAILKLNPPDHPFLVENENFFLDMAAACGIQVPQHRIATDGRGRTALFVDRFDRVVERSGVRKLAQEDACQVGGRYPAAKYRITLQEAMRSLAEAVSAGGGSYPLAIVRMLEIAAFSYLIGNGDLHGKNLSIRQNPTGLWEVTPAYDLLTTQPYLSWNDPMALRLYGRDGKLIYRWWIEAARHLGVSERAIKRSLVRIVDSSEPWIDRVSDIGFDEKTTRRLSRMIGQRREELRRPSV</sequence>
<dbReference type="Pfam" id="PF07804">
    <property type="entry name" value="HipA_C"/>
    <property type="match status" value="1"/>
</dbReference>
<name>A0A7K0D0R0_9NOCA</name>
<evidence type="ECO:0000313" key="7">
    <source>
        <dbReference type="Proteomes" id="UP000438448"/>
    </source>
</evidence>
<dbReference type="EMBL" id="WEGK01000003">
    <property type="protein sequence ID" value="MQY18524.1"/>
    <property type="molecule type" value="Genomic_DNA"/>
</dbReference>
<evidence type="ECO:0000313" key="6">
    <source>
        <dbReference type="EMBL" id="MQY18524.1"/>
    </source>
</evidence>
<comment type="caution">
    <text evidence="6">The sequence shown here is derived from an EMBL/GenBank/DDBJ whole genome shotgun (WGS) entry which is preliminary data.</text>
</comment>
<proteinExistence type="inferred from homology"/>
<dbReference type="PANTHER" id="PTHR37419:SF1">
    <property type="entry name" value="SERINE_THREONINE-PROTEIN KINASE TOXIN HIPA"/>
    <property type="match status" value="1"/>
</dbReference>
<accession>A0A7K0D0R0</accession>
<dbReference type="PANTHER" id="PTHR37419">
    <property type="entry name" value="SERINE/THREONINE-PROTEIN KINASE TOXIN HIPA"/>
    <property type="match status" value="1"/>
</dbReference>
<keyword evidence="3" id="KW-0418">Kinase</keyword>
<dbReference type="GO" id="GO:0005829">
    <property type="term" value="C:cytosol"/>
    <property type="evidence" value="ECO:0007669"/>
    <property type="project" value="TreeGrafter"/>
</dbReference>
<keyword evidence="2" id="KW-0808">Transferase</keyword>
<organism evidence="6 7">
    <name type="scientific">Nocardia macrotermitis</name>
    <dbReference type="NCBI Taxonomy" id="2585198"/>
    <lineage>
        <taxon>Bacteria</taxon>
        <taxon>Bacillati</taxon>
        <taxon>Actinomycetota</taxon>
        <taxon>Actinomycetes</taxon>
        <taxon>Mycobacteriales</taxon>
        <taxon>Nocardiaceae</taxon>
        <taxon>Nocardia</taxon>
    </lineage>
</organism>
<dbReference type="Proteomes" id="UP000438448">
    <property type="component" value="Unassembled WGS sequence"/>
</dbReference>
<dbReference type="OrthoDB" id="3182374at2"/>
<dbReference type="AlphaFoldDB" id="A0A7K0D0R0"/>
<dbReference type="InterPro" id="IPR017508">
    <property type="entry name" value="HipA_N1"/>
</dbReference>
<feature type="domain" description="HipA-like C-terminal" evidence="4">
    <location>
        <begin position="158"/>
        <end position="381"/>
    </location>
</feature>
<reference evidence="6 7" key="1">
    <citation type="submission" date="2019-10" db="EMBL/GenBank/DDBJ databases">
        <title>Nocardia macrotermitis sp. nov. and Nocardia aurantia sp. nov., isolated from the gut of fungus growing-termite Macrotermes natalensis.</title>
        <authorList>
            <person name="Benndorf R."/>
            <person name="Schwitalla J."/>
            <person name="Martin K."/>
            <person name="De Beer W."/>
            <person name="Kaster A.-K."/>
            <person name="Vollmers J."/>
            <person name="Poulsen M."/>
            <person name="Beemelmanns C."/>
        </authorList>
    </citation>
    <scope>NUCLEOTIDE SEQUENCE [LARGE SCALE GENOMIC DNA]</scope>
    <source>
        <strain evidence="6 7">RB20</strain>
    </source>
</reference>
<dbReference type="Pfam" id="PF13657">
    <property type="entry name" value="Couple_hipA"/>
    <property type="match status" value="1"/>
</dbReference>
<evidence type="ECO:0008006" key="8">
    <source>
        <dbReference type="Google" id="ProtNLM"/>
    </source>
</evidence>
<evidence type="ECO:0000256" key="2">
    <source>
        <dbReference type="ARBA" id="ARBA00022679"/>
    </source>
</evidence>
<dbReference type="RefSeq" id="WP_153409032.1">
    <property type="nucleotide sequence ID" value="NZ_WEGK01000003.1"/>
</dbReference>
<comment type="similarity">
    <text evidence="1">Belongs to the HipA Ser/Thr kinase family.</text>
</comment>
<feature type="domain" description="HipA N-terminal subdomain 1" evidence="5">
    <location>
        <begin position="17"/>
        <end position="115"/>
    </location>
</feature>
<keyword evidence="7" id="KW-1185">Reference proteome</keyword>
<evidence type="ECO:0000259" key="5">
    <source>
        <dbReference type="Pfam" id="PF13657"/>
    </source>
</evidence>
<dbReference type="InterPro" id="IPR052028">
    <property type="entry name" value="HipA_Ser/Thr_kinase"/>
</dbReference>
<dbReference type="NCBIfam" id="TIGR03071">
    <property type="entry name" value="couple_hipA"/>
    <property type="match status" value="1"/>
</dbReference>
<gene>
    <name evidence="6" type="ORF">NRB20_16030</name>
</gene>
<evidence type="ECO:0000256" key="3">
    <source>
        <dbReference type="ARBA" id="ARBA00022777"/>
    </source>
</evidence>
<protein>
    <recommendedName>
        <fullName evidence="8">Serine/threonine-protein kinase HipA</fullName>
    </recommendedName>
</protein>